<keyword evidence="2" id="KW-1185">Reference proteome</keyword>
<comment type="caution">
    <text evidence="1">The sequence shown here is derived from an EMBL/GenBank/DDBJ whole genome shotgun (WGS) entry which is preliminary data.</text>
</comment>
<evidence type="ECO:0000313" key="2">
    <source>
        <dbReference type="Proteomes" id="UP000266723"/>
    </source>
</evidence>
<proteinExistence type="predicted"/>
<gene>
    <name evidence="1" type="ORF">DY000_02045791</name>
</gene>
<organism evidence="1 2">
    <name type="scientific">Brassica cretica</name>
    <name type="common">Mustard</name>
    <dbReference type="NCBI Taxonomy" id="69181"/>
    <lineage>
        <taxon>Eukaryota</taxon>
        <taxon>Viridiplantae</taxon>
        <taxon>Streptophyta</taxon>
        <taxon>Embryophyta</taxon>
        <taxon>Tracheophyta</taxon>
        <taxon>Spermatophyta</taxon>
        <taxon>Magnoliopsida</taxon>
        <taxon>eudicotyledons</taxon>
        <taxon>Gunneridae</taxon>
        <taxon>Pentapetalae</taxon>
        <taxon>rosids</taxon>
        <taxon>malvids</taxon>
        <taxon>Brassicales</taxon>
        <taxon>Brassicaceae</taxon>
        <taxon>Brassiceae</taxon>
        <taxon>Brassica</taxon>
    </lineage>
</organism>
<sequence length="144" mass="16264">MEEINLPPRMFAAGEEPCGERVIPQLREEIVPNEPFIIVESDSEGETLEDETPTEGPPVLEDNFGRIEKLYISTKLCIIPGDAIYIGLECQVELKSIMDEPYEEWSSGADFSWSDETGDDDVDNMVRLTSEGFVHNNYVNQVFT</sequence>
<dbReference type="EMBL" id="QGKV02000297">
    <property type="protein sequence ID" value="KAF3605487.1"/>
    <property type="molecule type" value="Genomic_DNA"/>
</dbReference>
<protein>
    <submittedName>
        <fullName evidence="1">Uncharacterized protein</fullName>
    </submittedName>
</protein>
<evidence type="ECO:0000313" key="1">
    <source>
        <dbReference type="EMBL" id="KAF3605487.1"/>
    </source>
</evidence>
<name>A0ABQ7EPE6_BRACR</name>
<accession>A0ABQ7EPE6</accession>
<dbReference type="Proteomes" id="UP000266723">
    <property type="component" value="Unassembled WGS sequence"/>
</dbReference>
<reference evidence="1 2" key="1">
    <citation type="journal article" date="2020" name="BMC Genomics">
        <title>Intraspecific diversification of the crop wild relative Brassica cretica Lam. using demographic model selection.</title>
        <authorList>
            <person name="Kioukis A."/>
            <person name="Michalopoulou V.A."/>
            <person name="Briers L."/>
            <person name="Pirintsos S."/>
            <person name="Studholme D.J."/>
            <person name="Pavlidis P."/>
            <person name="Sarris P.F."/>
        </authorList>
    </citation>
    <scope>NUCLEOTIDE SEQUENCE [LARGE SCALE GENOMIC DNA]</scope>
    <source>
        <strain evidence="2">cv. PFS-1207/04</strain>
    </source>
</reference>